<reference evidence="6 8" key="2">
    <citation type="submission" date="2017-10" db="EMBL/GenBank/DDBJ databases">
        <title>The new phylogeny of genus Mycobacterium.</title>
        <authorList>
            <person name="Tortoli E."/>
            <person name="Trovato A."/>
            <person name="Cirillo D.M."/>
        </authorList>
    </citation>
    <scope>NUCLEOTIDE SEQUENCE [LARGE SCALE GENOMIC DNA]</scope>
    <source>
        <strain evidence="6 8">IP141170001</strain>
    </source>
</reference>
<keyword evidence="2" id="KW-0472">Membrane</keyword>
<dbReference type="NCBIfam" id="TIGR00996">
    <property type="entry name" value="Mtu_fam_mce"/>
    <property type="match status" value="1"/>
</dbReference>
<dbReference type="EMBL" id="MIJD01000267">
    <property type="protein sequence ID" value="OPE50092.1"/>
    <property type="molecule type" value="Genomic_DNA"/>
</dbReference>
<protein>
    <submittedName>
        <fullName evidence="6">MCE-family protein MCE3A</fullName>
    </submittedName>
</protein>
<dbReference type="Proteomes" id="UP000191039">
    <property type="component" value="Unassembled WGS sequence"/>
</dbReference>
<dbReference type="InterPro" id="IPR052336">
    <property type="entry name" value="MlaD_Phospholipid_Transporter"/>
</dbReference>
<organism evidence="6 8">
    <name type="scientific">Mycolicibacterium diernhoferi</name>
    <dbReference type="NCBI Taxonomy" id="1801"/>
    <lineage>
        <taxon>Bacteria</taxon>
        <taxon>Bacillati</taxon>
        <taxon>Actinomycetota</taxon>
        <taxon>Actinomycetes</taxon>
        <taxon>Mycobacteriales</taxon>
        <taxon>Mycobacteriaceae</taxon>
        <taxon>Mycolicibacterium</taxon>
    </lineage>
</organism>
<evidence type="ECO:0000259" key="4">
    <source>
        <dbReference type="Pfam" id="PF11887"/>
    </source>
</evidence>
<feature type="domain" description="Mammalian cell entry C-terminal" evidence="4">
    <location>
        <begin position="122"/>
        <end position="341"/>
    </location>
</feature>
<evidence type="ECO:0000256" key="1">
    <source>
        <dbReference type="SAM" id="MobiDB-lite"/>
    </source>
</evidence>
<dbReference type="RefSeq" id="WP_073855678.1">
    <property type="nucleotide sequence ID" value="NZ_BAAATC010000009.1"/>
</dbReference>
<keyword evidence="2" id="KW-0812">Transmembrane</keyword>
<evidence type="ECO:0000313" key="8">
    <source>
        <dbReference type="Proteomes" id="UP000220340"/>
    </source>
</evidence>
<evidence type="ECO:0000313" key="5">
    <source>
        <dbReference type="EMBL" id="OPE50092.1"/>
    </source>
</evidence>
<dbReference type="GO" id="GO:0005576">
    <property type="term" value="C:extracellular region"/>
    <property type="evidence" value="ECO:0007669"/>
    <property type="project" value="TreeGrafter"/>
</dbReference>
<dbReference type="STRING" id="1801.BRW64_08170"/>
<gene>
    <name evidence="5" type="ORF">BV510_21425</name>
    <name evidence="6" type="ORF">CRI78_20645</name>
</gene>
<proteinExistence type="predicted"/>
<name>A0A1Q4HI40_9MYCO</name>
<evidence type="ECO:0000313" key="7">
    <source>
        <dbReference type="Proteomes" id="UP000191039"/>
    </source>
</evidence>
<dbReference type="PANTHER" id="PTHR33371:SF19">
    <property type="entry name" value="MCE-FAMILY PROTEIN MCE4A"/>
    <property type="match status" value="1"/>
</dbReference>
<dbReference type="GO" id="GO:0051701">
    <property type="term" value="P:biological process involved in interaction with host"/>
    <property type="evidence" value="ECO:0007669"/>
    <property type="project" value="TreeGrafter"/>
</dbReference>
<dbReference type="InterPro" id="IPR005693">
    <property type="entry name" value="Mce"/>
</dbReference>
<dbReference type="AlphaFoldDB" id="A0A1Q4HI40"/>
<sequence length="433" mass="45151">MATGSAGRRISPDVWALLLVGAIVLILLTAAAMFTGKFNSYVPVTVTSPRAGLVMDSGAKVKMRGVQVGRVAGVDSGGPVRLKLELFPDRVDHIPANVQAEILATTAFGAKYVDLVVPENPSPQRISAGAVIASRNVAIEVNTVFQNLVGVLDRIDPVKLNATLSALAEGVRGQGPRMGEATSAANTVLLELNPRMGTAQEGWQAVRGAADVYAGAADDIVEILDASATLSETITDNAAALDSLLINVIGFSESANSLIGPNQENLVDAINKLAPTTALLMKYNPTYTCMLLGAVWFLDNGGHKQVGGNGRSIVLDSAINLGEDPYRYPENLPIVAAKGGPGGKPGCGSLPDVSKQFPVRQLITNTGWGTGIDWRPNPGIGHPWWANYLPSTRAVPEAPSVRGAGPPAPGPFTYPGAPPYAPLPPPVTETPQP</sequence>
<dbReference type="Pfam" id="PF02470">
    <property type="entry name" value="MlaD"/>
    <property type="match status" value="1"/>
</dbReference>
<dbReference type="Proteomes" id="UP000220340">
    <property type="component" value="Unassembled WGS sequence"/>
</dbReference>
<evidence type="ECO:0000313" key="6">
    <source>
        <dbReference type="EMBL" id="PEG52596.1"/>
    </source>
</evidence>
<dbReference type="EMBL" id="PDCR01000029">
    <property type="protein sequence ID" value="PEG52596.1"/>
    <property type="molecule type" value="Genomic_DNA"/>
</dbReference>
<evidence type="ECO:0000256" key="2">
    <source>
        <dbReference type="SAM" id="Phobius"/>
    </source>
</evidence>
<keyword evidence="8" id="KW-1185">Reference proteome</keyword>
<dbReference type="InterPro" id="IPR003399">
    <property type="entry name" value="Mce/MlaD"/>
</dbReference>
<feature type="compositionally biased region" description="Pro residues" evidence="1">
    <location>
        <begin position="406"/>
        <end position="433"/>
    </location>
</feature>
<keyword evidence="2" id="KW-1133">Transmembrane helix</keyword>
<dbReference type="Pfam" id="PF11887">
    <property type="entry name" value="Mce4_CUP1"/>
    <property type="match status" value="1"/>
</dbReference>
<feature type="region of interest" description="Disordered" evidence="1">
    <location>
        <begin position="397"/>
        <end position="433"/>
    </location>
</feature>
<evidence type="ECO:0000259" key="3">
    <source>
        <dbReference type="Pfam" id="PF02470"/>
    </source>
</evidence>
<accession>A0A1Q4HI40</accession>
<feature type="transmembrane region" description="Helical" evidence="2">
    <location>
        <begin position="14"/>
        <end position="34"/>
    </location>
</feature>
<dbReference type="PANTHER" id="PTHR33371">
    <property type="entry name" value="INTERMEMBRANE PHOSPHOLIPID TRANSPORT SYSTEM BINDING PROTEIN MLAD-RELATED"/>
    <property type="match status" value="1"/>
</dbReference>
<feature type="domain" description="Mce/MlaD" evidence="3">
    <location>
        <begin position="41"/>
        <end position="116"/>
    </location>
</feature>
<dbReference type="InterPro" id="IPR024516">
    <property type="entry name" value="Mce_C"/>
</dbReference>
<comment type="caution">
    <text evidence="6">The sequence shown here is derived from an EMBL/GenBank/DDBJ whole genome shotgun (WGS) entry which is preliminary data.</text>
</comment>
<reference evidence="5 7" key="1">
    <citation type="submission" date="2016-09" db="EMBL/GenBank/DDBJ databases">
        <title>genome sequences of unsequenced Mycobacteria.</title>
        <authorList>
            <person name="Greninger A.L."/>
            <person name="Jerome K.R."/>
            <person name="Mcnair B."/>
            <person name="Wallis C."/>
            <person name="Fang F."/>
        </authorList>
    </citation>
    <scope>NUCLEOTIDE SEQUENCE [LARGE SCALE GENOMIC DNA]</scope>
    <source>
        <strain evidence="5 7">BM1</strain>
    </source>
</reference>
<dbReference type="OrthoDB" id="3460188at2"/>